<feature type="domain" description="J" evidence="2">
    <location>
        <begin position="19"/>
        <end position="84"/>
    </location>
</feature>
<dbReference type="EMBL" id="JAFCMP010000002">
    <property type="protein sequence ID" value="KAG5192825.1"/>
    <property type="molecule type" value="Genomic_DNA"/>
</dbReference>
<dbReference type="PRINTS" id="PR00625">
    <property type="entry name" value="JDOMAIN"/>
</dbReference>
<dbReference type="InterPro" id="IPR036869">
    <property type="entry name" value="J_dom_sf"/>
</dbReference>
<sequence>MSTPSGSPERPMAAIAPMDHYERLGVERTATEVEITKAYKKLALRYHPDRNLGDAAAAEVFKEISTAYTVLLDPNKRRHYDLSMASPDAANHLESIDLANMGQLGRVFGAMAGKMGIPIPTNIAQETLTKAQEICQLEPGLCEDNPHLLPLKLGVSYSGNVNRQQGAFFFLRVSAEVADMGLALRCASHNKSRFKLVVFDAKGGVRYQEESAKSSRSDKYTTCTLFFTPFEVGSLADRMPLPNPEEELPPVFNRLDTFHMTRRKLERGDHLVCVYGDNFLRGASFALSAAAIPPAAALEAQGRLREADAAILQQRSELRAFQMEYLQARKLWLETQERLAAHTENTAAAVQEREAAIDALVGLSLDACAPPQRSERSVDVQRLMKARERASGNGNGNSNGSAAAADGGGEGGDFSWDTLGKSLGFWGKKSSSSASS</sequence>
<dbReference type="OrthoDB" id="10250354at2759"/>
<feature type="region of interest" description="Disordered" evidence="1">
    <location>
        <begin position="389"/>
        <end position="413"/>
    </location>
</feature>
<dbReference type="CDD" id="cd06257">
    <property type="entry name" value="DnaJ"/>
    <property type="match status" value="1"/>
</dbReference>
<keyword evidence="4" id="KW-1185">Reference proteome</keyword>
<dbReference type="PANTHER" id="PTHR44272">
    <property type="entry name" value="DNAJ DOMAIN (PROKARYOTIC HEAT SHOCK PROTEIN)"/>
    <property type="match status" value="1"/>
</dbReference>
<proteinExistence type="predicted"/>
<keyword evidence="3" id="KW-0346">Stress response</keyword>
<evidence type="ECO:0000259" key="2">
    <source>
        <dbReference type="PROSITE" id="PS50076"/>
    </source>
</evidence>
<evidence type="ECO:0000256" key="1">
    <source>
        <dbReference type="SAM" id="MobiDB-lite"/>
    </source>
</evidence>
<dbReference type="InterPro" id="IPR001623">
    <property type="entry name" value="DnaJ_domain"/>
</dbReference>
<dbReference type="Gene3D" id="1.10.287.110">
    <property type="entry name" value="DnaJ domain"/>
    <property type="match status" value="1"/>
</dbReference>
<gene>
    <name evidence="3" type="ORF">JKP88DRAFT_292482</name>
</gene>
<name>A0A835ZFM4_9STRA</name>
<dbReference type="Pfam" id="PF00226">
    <property type="entry name" value="DnaJ"/>
    <property type="match status" value="1"/>
</dbReference>
<dbReference type="SMART" id="SM00271">
    <property type="entry name" value="DnaJ"/>
    <property type="match status" value="1"/>
</dbReference>
<evidence type="ECO:0000313" key="3">
    <source>
        <dbReference type="EMBL" id="KAG5192825.1"/>
    </source>
</evidence>
<evidence type="ECO:0000313" key="4">
    <source>
        <dbReference type="Proteomes" id="UP000664859"/>
    </source>
</evidence>
<reference evidence="3" key="1">
    <citation type="submission" date="2021-02" db="EMBL/GenBank/DDBJ databases">
        <title>First Annotated Genome of the Yellow-green Alga Tribonema minus.</title>
        <authorList>
            <person name="Mahan K.M."/>
        </authorList>
    </citation>
    <scope>NUCLEOTIDE SEQUENCE</scope>
    <source>
        <strain evidence="3">UTEX B ZZ1240</strain>
    </source>
</reference>
<dbReference type="AlphaFoldDB" id="A0A835ZFM4"/>
<protein>
    <submittedName>
        <fullName evidence="3">Heat shock protein 40 like protein/ DnaJ domain-containing protein</fullName>
    </submittedName>
</protein>
<dbReference type="PROSITE" id="PS50076">
    <property type="entry name" value="DNAJ_2"/>
    <property type="match status" value="1"/>
</dbReference>
<comment type="caution">
    <text evidence="3">The sequence shown here is derived from an EMBL/GenBank/DDBJ whole genome shotgun (WGS) entry which is preliminary data.</text>
</comment>
<dbReference type="Proteomes" id="UP000664859">
    <property type="component" value="Unassembled WGS sequence"/>
</dbReference>
<dbReference type="SUPFAM" id="SSF46565">
    <property type="entry name" value="Chaperone J-domain"/>
    <property type="match status" value="1"/>
</dbReference>
<organism evidence="3 4">
    <name type="scientific">Tribonema minus</name>
    <dbReference type="NCBI Taxonomy" id="303371"/>
    <lineage>
        <taxon>Eukaryota</taxon>
        <taxon>Sar</taxon>
        <taxon>Stramenopiles</taxon>
        <taxon>Ochrophyta</taxon>
        <taxon>PX clade</taxon>
        <taxon>Xanthophyceae</taxon>
        <taxon>Tribonematales</taxon>
        <taxon>Tribonemataceae</taxon>
        <taxon>Tribonema</taxon>
    </lineage>
</organism>
<feature type="compositionally biased region" description="Low complexity" evidence="1">
    <location>
        <begin position="396"/>
        <end position="405"/>
    </location>
</feature>
<dbReference type="InterPro" id="IPR052812">
    <property type="entry name" value="Plant_DnaJ_domain"/>
</dbReference>
<dbReference type="PANTHER" id="PTHR44272:SF3">
    <property type="entry name" value="J DOMAIN-CONTAINING PROTEIN"/>
    <property type="match status" value="1"/>
</dbReference>
<accession>A0A835ZFM4</accession>